<dbReference type="HAMAP" id="MF_00602">
    <property type="entry name" value="Prot_Arg_kinase"/>
    <property type="match status" value="1"/>
</dbReference>
<evidence type="ECO:0000256" key="1">
    <source>
        <dbReference type="ARBA" id="ARBA00022679"/>
    </source>
</evidence>
<dbReference type="eggNOG" id="COG3869">
    <property type="taxonomic scope" value="Bacteria"/>
</dbReference>
<feature type="binding site" evidence="6 7">
    <location>
        <begin position="27"/>
        <end position="31"/>
    </location>
    <ligand>
        <name>ATP</name>
        <dbReference type="ChEBI" id="CHEBI:30616"/>
    </ligand>
</feature>
<comment type="caution">
    <text evidence="10">The sequence shown here is derived from an EMBL/GenBank/DDBJ whole genome shotgun (WGS) entry which is preliminary data.</text>
</comment>
<name>C0GF51_DETAL</name>
<comment type="similarity">
    <text evidence="6 7 8">Belongs to the ATP:guanido phosphotransferase family.</text>
</comment>
<dbReference type="InterPro" id="IPR023660">
    <property type="entry name" value="Arg_Kinase"/>
</dbReference>
<dbReference type="EMBL" id="ACJM01000004">
    <property type="protein sequence ID" value="EEG78233.1"/>
    <property type="molecule type" value="Genomic_DNA"/>
</dbReference>
<dbReference type="STRING" id="555088.DealDRAFT_1110"/>
<dbReference type="GO" id="GO:0005524">
    <property type="term" value="F:ATP binding"/>
    <property type="evidence" value="ECO:0007669"/>
    <property type="project" value="UniProtKB-UniRule"/>
</dbReference>
<evidence type="ECO:0000259" key="9">
    <source>
        <dbReference type="PROSITE" id="PS51510"/>
    </source>
</evidence>
<evidence type="ECO:0000256" key="6">
    <source>
        <dbReference type="HAMAP-Rule" id="MF_00602"/>
    </source>
</evidence>
<feature type="binding site" evidence="6 7">
    <location>
        <position position="91"/>
    </location>
    <ligand>
        <name>ATP</name>
        <dbReference type="ChEBI" id="CHEBI:30616"/>
    </ligand>
</feature>
<dbReference type="PANTHER" id="PTHR11547">
    <property type="entry name" value="ARGININE OR CREATINE KINASE"/>
    <property type="match status" value="1"/>
</dbReference>
<accession>C0GF51</accession>
<feature type="binding site" evidence="6 7">
    <location>
        <begin position="176"/>
        <end position="180"/>
    </location>
    <ligand>
        <name>ATP</name>
        <dbReference type="ChEBI" id="CHEBI:30616"/>
    </ligand>
</feature>
<dbReference type="NCBIfam" id="NF002194">
    <property type="entry name" value="PRK01059.1-4"/>
    <property type="match status" value="1"/>
</dbReference>
<keyword evidence="2 6" id="KW-0547">Nucleotide-binding</keyword>
<dbReference type="Pfam" id="PF00217">
    <property type="entry name" value="ATP-gua_Ptrans"/>
    <property type="match status" value="1"/>
</dbReference>
<dbReference type="Proteomes" id="UP000006443">
    <property type="component" value="Unassembled WGS sequence"/>
</dbReference>
<dbReference type="FunFam" id="3.30.590.10:FF:000007">
    <property type="entry name" value="Protein-arginine kinase"/>
    <property type="match status" value="1"/>
</dbReference>
<gene>
    <name evidence="6" type="primary">mcsB</name>
    <name evidence="10" type="ORF">DealDRAFT_1110</name>
</gene>
<organism evidence="10 11">
    <name type="scientific">Dethiobacter alkaliphilus AHT 1</name>
    <dbReference type="NCBI Taxonomy" id="555088"/>
    <lineage>
        <taxon>Bacteria</taxon>
        <taxon>Bacillati</taxon>
        <taxon>Bacillota</taxon>
        <taxon>Dethiobacteria</taxon>
        <taxon>Dethiobacterales</taxon>
        <taxon>Dethiobacteraceae</taxon>
        <taxon>Dethiobacter</taxon>
    </lineage>
</organism>
<evidence type="ECO:0000256" key="5">
    <source>
        <dbReference type="ARBA" id="ARBA00051816"/>
    </source>
</evidence>
<keyword evidence="3 6" id="KW-0418">Kinase</keyword>
<dbReference type="AlphaFoldDB" id="C0GF51"/>
<sequence length="354" mass="39622">MPEESKGQPGCSKWMNATGPDGEIVLSSRVRLARNIREVPFPYLASDSQADDVTRQIRQTSSELQDEMGEMRFFPIKNIPPLERQVLVEKHLISPLLIKEPHNSAVLLRSDEAVSVMVNEEDHLRIQCLLPGLQLEQGLAEANRYDDLLEEKLAYAYDEQWGYLTACPTNVGTGLRASVMVHLPALVLTKQINRVLSAIAQVGLAVRGLYGEGSEVVGNLVQISNQITLGQSEDEIVRNLYGVSRQIVEQEAQARQILLNEGRDRIADRVNRAFGVLSHARLMSSQEAMQLLSDVRLGIDLGLIEEVSGNILKELMVLLRPACLQMEAGRELDSLDRNRERAGLIRKRLESHYQ</sequence>
<evidence type="ECO:0000313" key="11">
    <source>
        <dbReference type="Proteomes" id="UP000006443"/>
    </source>
</evidence>
<dbReference type="PROSITE" id="PS00112">
    <property type="entry name" value="PHOSPHAGEN_KINASE"/>
    <property type="match status" value="1"/>
</dbReference>
<evidence type="ECO:0000256" key="7">
    <source>
        <dbReference type="PROSITE-ProRule" id="PRU00843"/>
    </source>
</evidence>
<protein>
    <recommendedName>
        <fullName evidence="6">Protein-arginine kinase</fullName>
        <ecNumber evidence="6">2.7.14.1</ecNumber>
    </recommendedName>
</protein>
<evidence type="ECO:0000256" key="2">
    <source>
        <dbReference type="ARBA" id="ARBA00022741"/>
    </source>
</evidence>
<evidence type="ECO:0000256" key="3">
    <source>
        <dbReference type="ARBA" id="ARBA00022777"/>
    </source>
</evidence>
<feature type="binding site" evidence="6 7">
    <location>
        <position position="125"/>
    </location>
    <ligand>
        <name>ATP</name>
        <dbReference type="ChEBI" id="CHEBI:30616"/>
    </ligand>
</feature>
<dbReference type="PANTHER" id="PTHR11547:SF38">
    <property type="entry name" value="ARGININE KINASE 1-RELATED"/>
    <property type="match status" value="1"/>
</dbReference>
<keyword evidence="11" id="KW-1185">Reference proteome</keyword>
<dbReference type="OrthoDB" id="9791353at2"/>
<dbReference type="GO" id="GO:0004111">
    <property type="term" value="F:creatine kinase activity"/>
    <property type="evidence" value="ECO:0007669"/>
    <property type="project" value="InterPro"/>
</dbReference>
<reference evidence="10 11" key="1">
    <citation type="submission" date="2009-02" db="EMBL/GenBank/DDBJ databases">
        <title>Sequencing of the draft genome and assembly of Dethiobacter alkaliphilus AHT 1.</title>
        <authorList>
            <consortium name="US DOE Joint Genome Institute (JGI-PGF)"/>
            <person name="Lucas S."/>
            <person name="Copeland A."/>
            <person name="Lapidus A."/>
            <person name="Glavina del Rio T."/>
            <person name="Dalin E."/>
            <person name="Tice H."/>
            <person name="Bruce D."/>
            <person name="Goodwin L."/>
            <person name="Pitluck S."/>
            <person name="Larimer F."/>
            <person name="Land M.L."/>
            <person name="Hauser L."/>
            <person name="Muyzer G."/>
        </authorList>
    </citation>
    <scope>NUCLEOTIDE SEQUENCE [LARGE SCALE GENOMIC DNA]</scope>
    <source>
        <strain evidence="10 11">AHT 1</strain>
    </source>
</reference>
<evidence type="ECO:0000256" key="8">
    <source>
        <dbReference type="RuleBase" id="RU000505"/>
    </source>
</evidence>
<dbReference type="PROSITE" id="PS51510">
    <property type="entry name" value="PHOSPHAGEN_KINASE_C"/>
    <property type="match status" value="1"/>
</dbReference>
<feature type="domain" description="Phosphagen kinase C-terminal" evidence="9">
    <location>
        <begin position="24"/>
        <end position="254"/>
    </location>
</feature>
<dbReference type="InterPro" id="IPR014746">
    <property type="entry name" value="Gln_synth/guanido_kin_cat_dom"/>
</dbReference>
<proteinExistence type="inferred from homology"/>
<dbReference type="InterPro" id="IPR022414">
    <property type="entry name" value="ATP-guanido_PTrfase_cat"/>
</dbReference>
<dbReference type="CDD" id="cd07930">
    <property type="entry name" value="bacterial_phosphagen_kinase"/>
    <property type="match status" value="1"/>
</dbReference>
<dbReference type="EC" id="2.7.14.1" evidence="6"/>
<comment type="caution">
    <text evidence="6">Lacks conserved residue(s) required for the propagation of feature annotation.</text>
</comment>
<dbReference type="InterPro" id="IPR000749">
    <property type="entry name" value="ATP-guanido_PTrfase"/>
</dbReference>
<evidence type="ECO:0000256" key="4">
    <source>
        <dbReference type="ARBA" id="ARBA00022840"/>
    </source>
</evidence>
<keyword evidence="1 6" id="KW-0808">Transferase</keyword>
<dbReference type="RefSeq" id="WP_008515618.1">
    <property type="nucleotide sequence ID" value="NZ_ACJM01000004.1"/>
</dbReference>
<comment type="function">
    <text evidence="6">Catalyzes the specific phosphorylation of arginine residues in proteins.</text>
</comment>
<feature type="binding site" evidence="6 7">
    <location>
        <begin position="207"/>
        <end position="212"/>
    </location>
    <ligand>
        <name>ATP</name>
        <dbReference type="ChEBI" id="CHEBI:30616"/>
    </ligand>
</feature>
<dbReference type="GO" id="GO:0005615">
    <property type="term" value="C:extracellular space"/>
    <property type="evidence" value="ECO:0007669"/>
    <property type="project" value="TreeGrafter"/>
</dbReference>
<dbReference type="GO" id="GO:1990424">
    <property type="term" value="F:protein arginine kinase activity"/>
    <property type="evidence" value="ECO:0007669"/>
    <property type="project" value="UniProtKB-EC"/>
</dbReference>
<dbReference type="GO" id="GO:0046314">
    <property type="term" value="P:phosphocreatine biosynthetic process"/>
    <property type="evidence" value="ECO:0007669"/>
    <property type="project" value="InterPro"/>
</dbReference>
<dbReference type="Gene3D" id="3.30.590.10">
    <property type="entry name" value="Glutamine synthetase/guanido kinase, catalytic domain"/>
    <property type="match status" value="1"/>
</dbReference>
<keyword evidence="4 6" id="KW-0067">ATP-binding</keyword>
<dbReference type="InterPro" id="IPR022415">
    <property type="entry name" value="ATP-guanido_PTrfase_AS"/>
</dbReference>
<comment type="catalytic activity">
    <reaction evidence="5 6">
        <text>L-arginyl-[protein] + ATP = N(omega)-phospho-L-arginyl-[protein] + ADP + H(+)</text>
        <dbReference type="Rhea" id="RHEA:43384"/>
        <dbReference type="Rhea" id="RHEA-COMP:10532"/>
        <dbReference type="Rhea" id="RHEA-COMP:10533"/>
        <dbReference type="ChEBI" id="CHEBI:15378"/>
        <dbReference type="ChEBI" id="CHEBI:29965"/>
        <dbReference type="ChEBI" id="CHEBI:30616"/>
        <dbReference type="ChEBI" id="CHEBI:83226"/>
        <dbReference type="ChEBI" id="CHEBI:456216"/>
        <dbReference type="EC" id="2.7.14.1"/>
    </reaction>
</comment>
<evidence type="ECO:0000313" key="10">
    <source>
        <dbReference type="EMBL" id="EEG78233.1"/>
    </source>
</evidence>
<dbReference type="SUPFAM" id="SSF55931">
    <property type="entry name" value="Glutamine synthetase/guanido kinase"/>
    <property type="match status" value="1"/>
</dbReference>